<dbReference type="InterPro" id="IPR004358">
    <property type="entry name" value="Sig_transdc_His_kin-like_C"/>
</dbReference>
<proteinExistence type="predicted"/>
<evidence type="ECO:0000256" key="4">
    <source>
        <dbReference type="ARBA" id="ARBA00022679"/>
    </source>
</evidence>
<evidence type="ECO:0000313" key="7">
    <source>
        <dbReference type="EMBL" id="GAA4308722.1"/>
    </source>
</evidence>
<dbReference type="NCBIfam" id="TIGR00229">
    <property type="entry name" value="sensory_box"/>
    <property type="match status" value="1"/>
</dbReference>
<dbReference type="InterPro" id="IPR003661">
    <property type="entry name" value="HisK_dim/P_dom"/>
</dbReference>
<dbReference type="InterPro" id="IPR036097">
    <property type="entry name" value="HisK_dim/P_sf"/>
</dbReference>
<keyword evidence="4" id="KW-0808">Transferase</keyword>
<dbReference type="InterPro" id="IPR036890">
    <property type="entry name" value="HATPase_C_sf"/>
</dbReference>
<evidence type="ECO:0000313" key="8">
    <source>
        <dbReference type="Proteomes" id="UP001501844"/>
    </source>
</evidence>
<dbReference type="Pfam" id="PF00989">
    <property type="entry name" value="PAS"/>
    <property type="match status" value="1"/>
</dbReference>
<dbReference type="PANTHER" id="PTHR43304:SF1">
    <property type="entry name" value="PAC DOMAIN-CONTAINING PROTEIN"/>
    <property type="match status" value="1"/>
</dbReference>
<accession>A0ABP8FQ19</accession>
<dbReference type="SMART" id="SM00387">
    <property type="entry name" value="HATPase_c"/>
    <property type="match status" value="1"/>
</dbReference>
<dbReference type="SMART" id="SM00091">
    <property type="entry name" value="PAS"/>
    <property type="match status" value="1"/>
</dbReference>
<dbReference type="PANTHER" id="PTHR43304">
    <property type="entry name" value="PHYTOCHROME-LIKE PROTEIN CPH1"/>
    <property type="match status" value="1"/>
</dbReference>
<name>A0ABP8FQ19_9BACT</name>
<dbReference type="SMART" id="SM00388">
    <property type="entry name" value="HisKA"/>
    <property type="match status" value="1"/>
</dbReference>
<dbReference type="InterPro" id="IPR035965">
    <property type="entry name" value="PAS-like_dom_sf"/>
</dbReference>
<evidence type="ECO:0000256" key="3">
    <source>
        <dbReference type="ARBA" id="ARBA00022553"/>
    </source>
</evidence>
<dbReference type="RefSeq" id="WP_345166727.1">
    <property type="nucleotide sequence ID" value="NZ_BAABGX010000002.1"/>
</dbReference>
<dbReference type="Gene3D" id="1.10.287.130">
    <property type="match status" value="1"/>
</dbReference>
<gene>
    <name evidence="7" type="ORF">GCM10023183_25530</name>
</gene>
<keyword evidence="5" id="KW-0418">Kinase</keyword>
<evidence type="ECO:0000256" key="5">
    <source>
        <dbReference type="ARBA" id="ARBA00022777"/>
    </source>
</evidence>
<dbReference type="PRINTS" id="PR00344">
    <property type="entry name" value="BCTRLSENSOR"/>
</dbReference>
<evidence type="ECO:0000256" key="2">
    <source>
        <dbReference type="ARBA" id="ARBA00012438"/>
    </source>
</evidence>
<dbReference type="CDD" id="cd00082">
    <property type="entry name" value="HisKA"/>
    <property type="match status" value="1"/>
</dbReference>
<dbReference type="InterPro" id="IPR052162">
    <property type="entry name" value="Sensor_kinase/Photoreceptor"/>
</dbReference>
<comment type="catalytic activity">
    <reaction evidence="1">
        <text>ATP + protein L-histidine = ADP + protein N-phospho-L-histidine.</text>
        <dbReference type="EC" id="2.7.13.3"/>
    </reaction>
</comment>
<dbReference type="Gene3D" id="3.30.450.20">
    <property type="entry name" value="PAS domain"/>
    <property type="match status" value="1"/>
</dbReference>
<dbReference type="SUPFAM" id="SSF55874">
    <property type="entry name" value="ATPase domain of HSP90 chaperone/DNA topoisomerase II/histidine kinase"/>
    <property type="match status" value="1"/>
</dbReference>
<organism evidence="7 8">
    <name type="scientific">Nibribacter koreensis</name>
    <dbReference type="NCBI Taxonomy" id="1084519"/>
    <lineage>
        <taxon>Bacteria</taxon>
        <taxon>Pseudomonadati</taxon>
        <taxon>Bacteroidota</taxon>
        <taxon>Cytophagia</taxon>
        <taxon>Cytophagales</taxon>
        <taxon>Hymenobacteraceae</taxon>
        <taxon>Nibribacter</taxon>
    </lineage>
</organism>
<dbReference type="SUPFAM" id="SSF55785">
    <property type="entry name" value="PYP-like sensor domain (PAS domain)"/>
    <property type="match status" value="1"/>
</dbReference>
<dbReference type="InterPro" id="IPR000014">
    <property type="entry name" value="PAS"/>
</dbReference>
<dbReference type="PROSITE" id="PS50109">
    <property type="entry name" value="HIS_KIN"/>
    <property type="match status" value="1"/>
</dbReference>
<dbReference type="InterPro" id="IPR003594">
    <property type="entry name" value="HATPase_dom"/>
</dbReference>
<evidence type="ECO:0000259" key="6">
    <source>
        <dbReference type="PROSITE" id="PS50109"/>
    </source>
</evidence>
<dbReference type="EC" id="2.7.13.3" evidence="2"/>
<dbReference type="Proteomes" id="UP001501844">
    <property type="component" value="Unassembled WGS sequence"/>
</dbReference>
<dbReference type="InterPro" id="IPR005467">
    <property type="entry name" value="His_kinase_dom"/>
</dbReference>
<dbReference type="SUPFAM" id="SSF47384">
    <property type="entry name" value="Homodimeric domain of signal transducing histidine kinase"/>
    <property type="match status" value="1"/>
</dbReference>
<comment type="caution">
    <text evidence="7">The sequence shown here is derived from an EMBL/GenBank/DDBJ whole genome shotgun (WGS) entry which is preliminary data.</text>
</comment>
<feature type="domain" description="Histidine kinase" evidence="6">
    <location>
        <begin position="296"/>
        <end position="509"/>
    </location>
</feature>
<dbReference type="InterPro" id="IPR013767">
    <property type="entry name" value="PAS_fold"/>
</dbReference>
<protein>
    <recommendedName>
        <fullName evidence="2">histidine kinase</fullName>
        <ecNumber evidence="2">2.7.13.3</ecNumber>
    </recommendedName>
</protein>
<sequence>MENIAYIGLQKETLAYLQAQTDSQAFALQEVLEADLASALSHAENYSAFLLGEETENPIKATQEICRRDKHLSILVLTDKARLSQLKQAIQFSPFIGTTVRVASNEAGERLLSILEDLRQRTKQRRSYAQVKSISTPVTDFSGNLYQQIKAEYMGRVLEEAPIGAILLHSNGTVLTANPFSLHLFQKVEHEVINKPFAQLFPIPLQEQAERFLRQEYHLQPKQEFSLQEESAERHLEISLASITKGGAHSHLICIINDITQLVQAKQLMEAHLLEVEAINTDLKHTNHELDTFVYAASHDLKSPIVNIEGLVNMLDEELVEATPDVQMALKLIRGAVDKFKQTLADMGEVIKSQKAMESKAVSISVVEVVEEIKGSIESEIKMSKAVIEVDASQVPYIVFSKSNFKSILYNLISNGIKYRSSERFPVVFIKTAQKQDGIISLSVTDNGLGIPEKKQAQVFTMFKRLHSHVEGTGLGLHIVKRIVDKVGGTVTIYSQEGEGTTFEILLKQ</sequence>
<dbReference type="Gene3D" id="3.30.565.10">
    <property type="entry name" value="Histidine kinase-like ATPase, C-terminal domain"/>
    <property type="match status" value="1"/>
</dbReference>
<keyword evidence="3" id="KW-0597">Phosphoprotein</keyword>
<dbReference type="Pfam" id="PF02518">
    <property type="entry name" value="HATPase_c"/>
    <property type="match status" value="1"/>
</dbReference>
<dbReference type="EMBL" id="BAABGX010000002">
    <property type="protein sequence ID" value="GAA4308722.1"/>
    <property type="molecule type" value="Genomic_DNA"/>
</dbReference>
<reference evidence="8" key="1">
    <citation type="journal article" date="2019" name="Int. J. Syst. Evol. Microbiol.">
        <title>The Global Catalogue of Microorganisms (GCM) 10K type strain sequencing project: providing services to taxonomists for standard genome sequencing and annotation.</title>
        <authorList>
            <consortium name="The Broad Institute Genomics Platform"/>
            <consortium name="The Broad Institute Genome Sequencing Center for Infectious Disease"/>
            <person name="Wu L."/>
            <person name="Ma J."/>
        </authorList>
    </citation>
    <scope>NUCLEOTIDE SEQUENCE [LARGE SCALE GENOMIC DNA]</scope>
    <source>
        <strain evidence="8">JCM 17917</strain>
    </source>
</reference>
<evidence type="ECO:0000256" key="1">
    <source>
        <dbReference type="ARBA" id="ARBA00000085"/>
    </source>
</evidence>
<keyword evidence="8" id="KW-1185">Reference proteome</keyword>